<feature type="domain" description="A-factor biosynthesis hotdog" evidence="1">
    <location>
        <begin position="214"/>
        <end position="326"/>
    </location>
</feature>
<comment type="caution">
    <text evidence="2">The sequence shown here is derived from an EMBL/GenBank/DDBJ whole genome shotgun (WGS) entry which is preliminary data.</text>
</comment>
<sequence>MTWRGERVTSLTVEIPDIVLSGERQRQNSEAGGAALPRLTTTVPREYVHRASHAEVFLTGGERLDESRFALTGQWPRTHTFFTSGGTCHDPLQAAETIRQTGLFLAHAGFDVPLDHQFLMWDLHITTHPEQQEIGVRPSELTILVNCLDLVRKGKRLAEFRMEMEIERAGLPCAAGGGRFTCVSAATYRRLRATTAKQPSNRRHPQRLVPPEVVGRTLPTEVVLATTDRPGRWLLDPDPRHPILFEHATDHYPGMVLLEAARQAAIAHSAPLTMEPLSMHAEFHRYAEYEAPVWIEVYALPEAGSDRTGLRIVGTQRDRDVFTATVHGQLTAPQPPLPLVGDTAG</sequence>
<dbReference type="InterPro" id="IPR047757">
    <property type="entry name" value="AfsA-like"/>
</dbReference>
<reference evidence="2 3" key="1">
    <citation type="submission" date="2020-01" db="EMBL/GenBank/DDBJ databases">
        <title>Insect and environment-associated Actinomycetes.</title>
        <authorList>
            <person name="Currrie C."/>
            <person name="Chevrette M."/>
            <person name="Carlson C."/>
            <person name="Stubbendieck R."/>
            <person name="Wendt-Pienkowski E."/>
        </authorList>
    </citation>
    <scope>NUCLEOTIDE SEQUENCE [LARGE SCALE GENOMIC DNA]</scope>
    <source>
        <strain evidence="2 3">SID14163</strain>
    </source>
</reference>
<evidence type="ECO:0000313" key="3">
    <source>
        <dbReference type="Proteomes" id="UP000470446"/>
    </source>
</evidence>
<gene>
    <name evidence="2" type="ORF">G3I32_34375</name>
</gene>
<dbReference type="AlphaFoldDB" id="A0A7K3PXH7"/>
<dbReference type="InterPro" id="IPR005509">
    <property type="entry name" value="AfsA_hotdog_dom"/>
</dbReference>
<dbReference type="NCBIfam" id="NF041195">
    <property type="entry name" value="ScbA_BarX_GamBu"/>
    <property type="match status" value="1"/>
</dbReference>
<dbReference type="Pfam" id="PF03756">
    <property type="entry name" value="AfsA"/>
    <property type="match status" value="2"/>
</dbReference>
<feature type="domain" description="A-factor biosynthesis hotdog" evidence="1">
    <location>
        <begin position="47"/>
        <end position="182"/>
    </location>
</feature>
<protein>
    <recommendedName>
        <fullName evidence="1">A-factor biosynthesis hotdog domain-containing protein</fullName>
    </recommendedName>
</protein>
<dbReference type="EMBL" id="JAAGMA010000920">
    <property type="protein sequence ID" value="NEB13869.1"/>
    <property type="molecule type" value="Genomic_DNA"/>
</dbReference>
<organism evidence="2 3">
    <name type="scientific">Streptomyces coelicoflavus</name>
    <dbReference type="NCBI Taxonomy" id="285562"/>
    <lineage>
        <taxon>Bacteria</taxon>
        <taxon>Bacillati</taxon>
        <taxon>Actinomycetota</taxon>
        <taxon>Actinomycetes</taxon>
        <taxon>Kitasatosporales</taxon>
        <taxon>Streptomycetaceae</taxon>
        <taxon>Streptomyces</taxon>
    </lineage>
</organism>
<dbReference type="Proteomes" id="UP000470446">
    <property type="component" value="Unassembled WGS sequence"/>
</dbReference>
<name>A0A7K3PXH7_9ACTN</name>
<accession>A0A7K3PXH7</accession>
<evidence type="ECO:0000313" key="2">
    <source>
        <dbReference type="EMBL" id="NEB13869.1"/>
    </source>
</evidence>
<evidence type="ECO:0000259" key="1">
    <source>
        <dbReference type="Pfam" id="PF03756"/>
    </source>
</evidence>
<proteinExistence type="predicted"/>
<dbReference type="GO" id="GO:0016740">
    <property type="term" value="F:transferase activity"/>
    <property type="evidence" value="ECO:0007669"/>
    <property type="project" value="InterPro"/>
</dbReference>